<feature type="region of interest" description="Disordered" evidence="1">
    <location>
        <begin position="151"/>
        <end position="174"/>
    </location>
</feature>
<reference evidence="2" key="1">
    <citation type="submission" date="2023-07" db="EMBL/GenBank/DDBJ databases">
        <title>draft genome sequence of fig (Ficus carica).</title>
        <authorList>
            <person name="Takahashi T."/>
            <person name="Nishimura K."/>
        </authorList>
    </citation>
    <scope>NUCLEOTIDE SEQUENCE</scope>
</reference>
<gene>
    <name evidence="2" type="ORF">TIFTF001_026248</name>
</gene>
<protein>
    <submittedName>
        <fullName evidence="2">Uncharacterized protein</fullName>
    </submittedName>
</protein>
<accession>A0AA88IXY5</accession>
<evidence type="ECO:0000256" key="1">
    <source>
        <dbReference type="SAM" id="MobiDB-lite"/>
    </source>
</evidence>
<dbReference type="AlphaFoldDB" id="A0AA88IXY5"/>
<comment type="caution">
    <text evidence="2">The sequence shown here is derived from an EMBL/GenBank/DDBJ whole genome shotgun (WGS) entry which is preliminary data.</text>
</comment>
<keyword evidence="3" id="KW-1185">Reference proteome</keyword>
<dbReference type="Proteomes" id="UP001187192">
    <property type="component" value="Unassembled WGS sequence"/>
</dbReference>
<organism evidence="2 3">
    <name type="scientific">Ficus carica</name>
    <name type="common">Common fig</name>
    <dbReference type="NCBI Taxonomy" id="3494"/>
    <lineage>
        <taxon>Eukaryota</taxon>
        <taxon>Viridiplantae</taxon>
        <taxon>Streptophyta</taxon>
        <taxon>Embryophyta</taxon>
        <taxon>Tracheophyta</taxon>
        <taxon>Spermatophyta</taxon>
        <taxon>Magnoliopsida</taxon>
        <taxon>eudicotyledons</taxon>
        <taxon>Gunneridae</taxon>
        <taxon>Pentapetalae</taxon>
        <taxon>rosids</taxon>
        <taxon>fabids</taxon>
        <taxon>Rosales</taxon>
        <taxon>Moraceae</taxon>
        <taxon>Ficeae</taxon>
        <taxon>Ficus</taxon>
    </lineage>
</organism>
<proteinExistence type="predicted"/>
<evidence type="ECO:0000313" key="3">
    <source>
        <dbReference type="Proteomes" id="UP001187192"/>
    </source>
</evidence>
<evidence type="ECO:0000313" key="2">
    <source>
        <dbReference type="EMBL" id="GMN57126.1"/>
    </source>
</evidence>
<dbReference type="EMBL" id="BTGU01000068">
    <property type="protein sequence ID" value="GMN57126.1"/>
    <property type="molecule type" value="Genomic_DNA"/>
</dbReference>
<name>A0AA88IXY5_FICCA</name>
<sequence length="174" mass="19719">MYSSLQAMANKSPLPAIYRSPDSRARIPRRRCRFAFPPTARCHVAYPTRGELCDTWQNIRQPFRERPSTRVVDHAHLSDVDLPSPTAGWGMHPWTRPAQRCWGAYVDDQIISDYRPSFSARIVAVPGTAGNTFCRDDNLWSRALVATTRSTRERSARIKPAPISRSSLGRPPMI</sequence>